<proteinExistence type="predicted"/>
<accession>A0ABS5NI13</accession>
<evidence type="ECO:0000313" key="1">
    <source>
        <dbReference type="EMBL" id="MBS4103267.1"/>
    </source>
</evidence>
<dbReference type="Proteomes" id="UP000676853">
    <property type="component" value="Unassembled WGS sequence"/>
</dbReference>
<gene>
    <name evidence="1" type="ORF">KFZ73_18730</name>
</gene>
<sequence>MTKIRIPEYPNPALTAAGVSRRMDSMLLAKAWQFRNLYQRQVARSLENPKLHLADSGTIRIAMGGAKNDRHVAWVTFNKRYAAIHEARARDFKKVISQMAAGL</sequence>
<name>A0ABS5NI13_TSUPA</name>
<dbReference type="EMBL" id="JAGXOE010000057">
    <property type="protein sequence ID" value="MBS4103267.1"/>
    <property type="molecule type" value="Genomic_DNA"/>
</dbReference>
<evidence type="ECO:0000313" key="2">
    <source>
        <dbReference type="Proteomes" id="UP000676853"/>
    </source>
</evidence>
<reference evidence="1 2" key="1">
    <citation type="submission" date="2021-04" db="EMBL/GenBank/DDBJ databases">
        <title>Whole genome sequence analysis of a thiophenic sulfur metabolizing bacteria.</title>
        <authorList>
            <person name="Akhtar N."/>
            <person name="Akram J."/>
            <person name="Aslam A."/>
        </authorList>
    </citation>
    <scope>NUCLEOTIDE SEQUENCE [LARGE SCALE GENOMIC DNA]</scope>
    <source>
        <strain evidence="1 2">3OW</strain>
    </source>
</reference>
<protein>
    <submittedName>
        <fullName evidence="1">Uncharacterized protein</fullName>
    </submittedName>
</protein>
<keyword evidence="2" id="KW-1185">Reference proteome</keyword>
<comment type="caution">
    <text evidence="1">The sequence shown here is derived from an EMBL/GenBank/DDBJ whole genome shotgun (WGS) entry which is preliminary data.</text>
</comment>
<organism evidence="1 2">
    <name type="scientific">Tsukamurella paurometabola</name>
    <name type="common">Corynebacterium paurometabolum</name>
    <dbReference type="NCBI Taxonomy" id="2061"/>
    <lineage>
        <taxon>Bacteria</taxon>
        <taxon>Bacillati</taxon>
        <taxon>Actinomycetota</taxon>
        <taxon>Actinomycetes</taxon>
        <taxon>Mycobacteriales</taxon>
        <taxon>Tsukamurellaceae</taxon>
        <taxon>Tsukamurella</taxon>
    </lineage>
</organism>
<dbReference type="RefSeq" id="WP_212554695.1">
    <property type="nucleotide sequence ID" value="NZ_JAGXOE010000057.1"/>
</dbReference>